<protein>
    <submittedName>
        <fullName evidence="1">Conserved protein</fullName>
    </submittedName>
</protein>
<dbReference type="EMBL" id="BBIO01000036">
    <property type="protein sequence ID" value="GAK46841.1"/>
    <property type="molecule type" value="Genomic_DNA"/>
</dbReference>
<dbReference type="STRING" id="1333998.M2A_3340"/>
<organism evidence="1 2">
    <name type="scientific">Tepidicaulis marinus</name>
    <dbReference type="NCBI Taxonomy" id="1333998"/>
    <lineage>
        <taxon>Bacteria</taxon>
        <taxon>Pseudomonadati</taxon>
        <taxon>Pseudomonadota</taxon>
        <taxon>Alphaproteobacteria</taxon>
        <taxon>Hyphomicrobiales</taxon>
        <taxon>Parvibaculaceae</taxon>
        <taxon>Tepidicaulis</taxon>
    </lineage>
</organism>
<proteinExistence type="predicted"/>
<dbReference type="eggNOG" id="ENOG502Z7SB">
    <property type="taxonomic scope" value="Bacteria"/>
</dbReference>
<dbReference type="RefSeq" id="WP_045449870.1">
    <property type="nucleotide sequence ID" value="NZ_BBIO01000036.1"/>
</dbReference>
<evidence type="ECO:0000313" key="2">
    <source>
        <dbReference type="Proteomes" id="UP000028702"/>
    </source>
</evidence>
<sequence length="395" mass="44798">MASVTSFIRNVPASSLQAYFHHTGIELPTEVDWEAPEPEVVRVTLRAVDEMDDEARARIVNDAERVSALADDAGQTALYSVIDDRTVLDDLANGHARSLWMFLNEPVRFRHAEEVRYTDERRRGRSWDGFIGEPNLDLRRDEASIDAFKTALRDRFASNNIHIDIFGRYRPTLDGEDCELVQIAIYREGLLDDFLAFDDAGTLVRRARRPVFEAAMTYEPATGVIEVVANDRESREEMVRFMARDLLGIEFQSEKVPFRTYDLAVLLHPFDFPTDPEDGIESVEVKQLRLMPIDNVGERVTLECLRKADRTIWSMSAERFGANDPLAGGWVATQAKLSIKFHPKGDAKRGRTLPLTITMPHGCNLKDQTEEEQLIGEKYLRRWGILSGDGGVVVD</sequence>
<keyword evidence="2" id="KW-1185">Reference proteome</keyword>
<dbReference type="AlphaFoldDB" id="A0A081BFM3"/>
<comment type="caution">
    <text evidence="1">The sequence shown here is derived from an EMBL/GenBank/DDBJ whole genome shotgun (WGS) entry which is preliminary data.</text>
</comment>
<accession>A0A081BFM3</accession>
<gene>
    <name evidence="1" type="ORF">M2A_3340</name>
</gene>
<dbReference type="Proteomes" id="UP000028702">
    <property type="component" value="Unassembled WGS sequence"/>
</dbReference>
<evidence type="ECO:0000313" key="1">
    <source>
        <dbReference type="EMBL" id="GAK46841.1"/>
    </source>
</evidence>
<name>A0A081BFM3_9HYPH</name>
<reference evidence="1 2" key="1">
    <citation type="submission" date="2014-07" db="EMBL/GenBank/DDBJ databases">
        <title>Tepidicaulis marinum gen. nov., sp. nov., a novel marine bacterium denitrifying nitrate to nitrous oxide strictly under microaerobic conditions.</title>
        <authorList>
            <person name="Takeuchi M."/>
            <person name="Yamagishi T."/>
            <person name="Kamagata Y."/>
            <person name="Oshima K."/>
            <person name="Hattori M."/>
            <person name="Katayama T."/>
            <person name="Hanada S."/>
            <person name="Tamaki H."/>
            <person name="Marumo K."/>
            <person name="Maeda H."/>
            <person name="Nedachi M."/>
            <person name="Iwasaki W."/>
            <person name="Suwa Y."/>
            <person name="Sakata S."/>
        </authorList>
    </citation>
    <scope>NUCLEOTIDE SEQUENCE [LARGE SCALE GENOMIC DNA]</scope>
    <source>
        <strain evidence="1 2">MA2</strain>
    </source>
</reference>